<keyword evidence="3" id="KW-1185">Reference proteome</keyword>
<evidence type="ECO:0000313" key="2">
    <source>
        <dbReference type="EMBL" id="GAA5175113.1"/>
    </source>
</evidence>
<gene>
    <name evidence="2" type="ORF">GCM10023321_80470</name>
</gene>
<organism evidence="2 3">
    <name type="scientific">Pseudonocardia eucalypti</name>
    <dbReference type="NCBI Taxonomy" id="648755"/>
    <lineage>
        <taxon>Bacteria</taxon>
        <taxon>Bacillati</taxon>
        <taxon>Actinomycetota</taxon>
        <taxon>Actinomycetes</taxon>
        <taxon>Pseudonocardiales</taxon>
        <taxon>Pseudonocardiaceae</taxon>
        <taxon>Pseudonocardia</taxon>
    </lineage>
</organism>
<feature type="region of interest" description="Disordered" evidence="1">
    <location>
        <begin position="1"/>
        <end position="45"/>
    </location>
</feature>
<dbReference type="Proteomes" id="UP001428817">
    <property type="component" value="Unassembled WGS sequence"/>
</dbReference>
<evidence type="ECO:0000256" key="1">
    <source>
        <dbReference type="SAM" id="MobiDB-lite"/>
    </source>
</evidence>
<accession>A0ABP9RDM8</accession>
<feature type="compositionally biased region" description="Pro residues" evidence="1">
    <location>
        <begin position="24"/>
        <end position="37"/>
    </location>
</feature>
<protein>
    <recommendedName>
        <fullName evidence="4">DNA primase</fullName>
    </recommendedName>
</protein>
<name>A0ABP9RDM8_9PSEU</name>
<sequence length="45" mass="4777">MPENFSSTAELANHLARQGFGPAEPDPAPTLPEPVPVGPELERLP</sequence>
<comment type="caution">
    <text evidence="2">The sequence shown here is derived from an EMBL/GenBank/DDBJ whole genome shotgun (WGS) entry which is preliminary data.</text>
</comment>
<reference evidence="3" key="1">
    <citation type="journal article" date="2019" name="Int. J. Syst. Evol. Microbiol.">
        <title>The Global Catalogue of Microorganisms (GCM) 10K type strain sequencing project: providing services to taxonomists for standard genome sequencing and annotation.</title>
        <authorList>
            <consortium name="The Broad Institute Genomics Platform"/>
            <consortium name="The Broad Institute Genome Sequencing Center for Infectious Disease"/>
            <person name="Wu L."/>
            <person name="Ma J."/>
        </authorList>
    </citation>
    <scope>NUCLEOTIDE SEQUENCE [LARGE SCALE GENOMIC DNA]</scope>
    <source>
        <strain evidence="3">JCM 18303</strain>
    </source>
</reference>
<evidence type="ECO:0008006" key="4">
    <source>
        <dbReference type="Google" id="ProtNLM"/>
    </source>
</evidence>
<feature type="compositionally biased region" description="Polar residues" evidence="1">
    <location>
        <begin position="1"/>
        <end position="10"/>
    </location>
</feature>
<evidence type="ECO:0000313" key="3">
    <source>
        <dbReference type="Proteomes" id="UP001428817"/>
    </source>
</evidence>
<dbReference type="RefSeq" id="WP_185063183.1">
    <property type="nucleotide sequence ID" value="NZ_BAABJP010000063.1"/>
</dbReference>
<proteinExistence type="predicted"/>
<dbReference type="EMBL" id="BAABJP010000063">
    <property type="protein sequence ID" value="GAA5175113.1"/>
    <property type="molecule type" value="Genomic_DNA"/>
</dbReference>